<reference evidence="2 3" key="2">
    <citation type="journal article" date="2016" name="Genome Announc.">
        <title>Permanent Draft Genome Sequences for Two Variants of Frankia sp. Strain CpI1, the First Frankia Strain Isolated from Root Nodules of Comptonia peregrina.</title>
        <authorList>
            <person name="Oshone R."/>
            <person name="Hurst S.G.IV."/>
            <person name="Abebe-Akele F."/>
            <person name="Simpson S."/>
            <person name="Morris K."/>
            <person name="Thomas W.K."/>
            <person name="Tisa L.S."/>
        </authorList>
    </citation>
    <scope>NUCLEOTIDE SEQUENCE [LARGE SCALE GENOMIC DNA]</scope>
    <source>
        <strain evidence="3">CpI1-S</strain>
    </source>
</reference>
<comment type="caution">
    <text evidence="2">The sequence shown here is derived from an EMBL/GenBank/DDBJ whole genome shotgun (WGS) entry which is preliminary data.</text>
</comment>
<dbReference type="OrthoDB" id="285364at2"/>
<dbReference type="PANTHER" id="PTHR34310:SF9">
    <property type="entry name" value="BLR5716 PROTEIN"/>
    <property type="match status" value="1"/>
</dbReference>
<reference evidence="3" key="1">
    <citation type="submission" date="2015-02" db="EMBL/GenBank/DDBJ databases">
        <title>Draft Genome of Frankia sp. CpI1-S.</title>
        <authorList>
            <person name="Oshone R.T."/>
            <person name="Ngom M."/>
            <person name="Ghodhbane-Gtari F."/>
            <person name="Gtari M."/>
            <person name="Morris K."/>
            <person name="Thomas K."/>
            <person name="Sen A."/>
            <person name="Tisa L.S."/>
        </authorList>
    </citation>
    <scope>NUCLEOTIDE SEQUENCE [LARGE SCALE GENOMIC DNA]</scope>
    <source>
        <strain evidence="3">CpI1-S</strain>
    </source>
</reference>
<dbReference type="Proteomes" id="UP000032545">
    <property type="component" value="Unassembled WGS sequence"/>
</dbReference>
<keyword evidence="3" id="KW-1185">Reference proteome</keyword>
<evidence type="ECO:0000313" key="3">
    <source>
        <dbReference type="Proteomes" id="UP000032545"/>
    </source>
</evidence>
<protein>
    <recommendedName>
        <fullName evidence="1">DUF427 domain-containing protein</fullName>
    </recommendedName>
</protein>
<dbReference type="PATRIC" id="fig|1502723.3.peg.1152"/>
<proteinExistence type="predicted"/>
<feature type="domain" description="DUF427" evidence="1">
    <location>
        <begin position="20"/>
        <end position="106"/>
    </location>
</feature>
<evidence type="ECO:0000313" key="2">
    <source>
        <dbReference type="EMBL" id="KJE23483.1"/>
    </source>
</evidence>
<dbReference type="RefSeq" id="WP_044884840.1">
    <property type="nucleotide sequence ID" value="NZ_JYFN01000013.1"/>
</dbReference>
<name>A0A0D8BGT4_9ACTN</name>
<dbReference type="Pfam" id="PF04248">
    <property type="entry name" value="NTP_transf_9"/>
    <property type="match status" value="2"/>
</dbReference>
<dbReference type="AlphaFoldDB" id="A0A0D8BGT4"/>
<dbReference type="InterPro" id="IPR007361">
    <property type="entry name" value="DUF427"/>
</dbReference>
<dbReference type="InterPro" id="IPR038694">
    <property type="entry name" value="DUF427_sf"/>
</dbReference>
<dbReference type="PANTHER" id="PTHR34310">
    <property type="entry name" value="DUF427 DOMAIN PROTEIN (AFU_ORTHOLOGUE AFUA_3G02220)"/>
    <property type="match status" value="1"/>
</dbReference>
<dbReference type="EMBL" id="JYFN01000013">
    <property type="protein sequence ID" value="KJE23483.1"/>
    <property type="molecule type" value="Genomic_DNA"/>
</dbReference>
<dbReference type="Gene3D" id="2.170.150.40">
    <property type="entry name" value="Domain of unknown function (DUF427)"/>
    <property type="match status" value="2"/>
</dbReference>
<accession>A0A0D8BGT4</accession>
<evidence type="ECO:0000259" key="1">
    <source>
        <dbReference type="Pfam" id="PF04248"/>
    </source>
</evidence>
<feature type="domain" description="DUF427" evidence="1">
    <location>
        <begin position="141"/>
        <end position="233"/>
    </location>
</feature>
<organism evidence="2 3">
    <name type="scientific">Frankia torreyi</name>
    <dbReference type="NCBI Taxonomy" id="1856"/>
    <lineage>
        <taxon>Bacteria</taxon>
        <taxon>Bacillati</taxon>
        <taxon>Actinomycetota</taxon>
        <taxon>Actinomycetes</taxon>
        <taxon>Frankiales</taxon>
        <taxon>Frankiaceae</taxon>
        <taxon>Frankia</taxon>
    </lineage>
</organism>
<sequence length="246" mass="28091">MTTTQQARGRVRLEQGRKRVRAYLAGRLVVDTTSPALVWENPHYPAYYLPRVDVVAELVPTARTEHSPSRGEAVYYDVVVEGHTAPAAAWAYPQSPLEGLRDLVRFDWAAMDRWLEEDEPVYVHPRSPYTRIDALPSSRHVRVEIDGVVVADSHRPVILFETGLVPRYYLPLVDVRQELLRPSDTRTHCPYKGNAEYFSVEVDGRRHDDVVWTYRTPLPESARITGLVCFYDERVTVSVDGVPTHP</sequence>
<gene>
    <name evidence="2" type="ORF">FF36_02189</name>
</gene>